<name>A0ACB6FUJ4_9PLEO</name>
<evidence type="ECO:0000313" key="2">
    <source>
        <dbReference type="Proteomes" id="UP000293547"/>
    </source>
</evidence>
<evidence type="ECO:0000313" key="1">
    <source>
        <dbReference type="EMBL" id="KAB2108126.1"/>
    </source>
</evidence>
<dbReference type="EMBL" id="PDWZ02000003">
    <property type="protein sequence ID" value="KAB2108126.1"/>
    <property type="molecule type" value="Genomic_DNA"/>
</dbReference>
<gene>
    <name evidence="1" type="ORF">AG0111_0g4139</name>
</gene>
<accession>A0ACB6FUJ4</accession>
<keyword evidence="2" id="KW-1185">Reference proteome</keyword>
<proteinExistence type="predicted"/>
<organism evidence="1 2">
    <name type="scientific">Alternaria gaisen</name>
    <dbReference type="NCBI Taxonomy" id="167740"/>
    <lineage>
        <taxon>Eukaryota</taxon>
        <taxon>Fungi</taxon>
        <taxon>Dikarya</taxon>
        <taxon>Ascomycota</taxon>
        <taxon>Pezizomycotina</taxon>
        <taxon>Dothideomycetes</taxon>
        <taxon>Pleosporomycetidae</taxon>
        <taxon>Pleosporales</taxon>
        <taxon>Pleosporineae</taxon>
        <taxon>Pleosporaceae</taxon>
        <taxon>Alternaria</taxon>
        <taxon>Alternaria sect. Alternaria</taxon>
    </lineage>
</organism>
<sequence length="382" mass="44130">MPRAFIEFPPLYPQIKPYILKKEPPTIAPDRVSTVNDRYDTLIGGGQHKRDKAMGIARIPAVHYGYLPDGFAKEVLGIDTADLTRYGQMQKAIMNELYGKGSFLYEYIRGEVSADACATAISNWDLCARQCEFEVDGESEEQRANRIADRDRYRQAIVQLQNEIRDMYEASIIGAKEVMNTETAKSFDKFVAREKAIFFEQKRNEVPQPYFTNLSLISNVRELEKIKPIPLFDREDTERDYFWQKRINGDLITTIFRLAKGTVDLRALIARKDWARVWISKLISTMDIMQRSVITLEFIQDFHCIHSTDPMLRASFKVQLDRPNMNAAIRDLVKLVDEPADTWHWKKVPVTAATKKHTAPANVHENVTNKKRRVIRDDQLAL</sequence>
<protein>
    <submittedName>
        <fullName evidence="1">Uncharacterized protein</fullName>
    </submittedName>
</protein>
<comment type="caution">
    <text evidence="1">The sequence shown here is derived from an EMBL/GenBank/DDBJ whole genome shotgun (WGS) entry which is preliminary data.</text>
</comment>
<reference evidence="1 2" key="1">
    <citation type="journal article" date="2019" name="bioRxiv">
        <title>Genomics, evolutionary history and diagnostics of the Alternaria alternata species group including apple and Asian pear pathotypes.</title>
        <authorList>
            <person name="Armitage A.D."/>
            <person name="Cockerton H.M."/>
            <person name="Sreenivasaprasad S."/>
            <person name="Woodhall J.W."/>
            <person name="Lane C.R."/>
            <person name="Harrison R.J."/>
            <person name="Clarkson J.P."/>
        </authorList>
    </citation>
    <scope>NUCLEOTIDE SEQUENCE [LARGE SCALE GENOMIC DNA]</scope>
    <source>
        <strain evidence="1 2">FERA 650</strain>
    </source>
</reference>
<dbReference type="Proteomes" id="UP000293547">
    <property type="component" value="Unassembled WGS sequence"/>
</dbReference>